<dbReference type="Gene3D" id="3.30.559.10">
    <property type="entry name" value="Chloramphenicol acetyltransferase-like domain"/>
    <property type="match status" value="1"/>
</dbReference>
<dbReference type="GO" id="GO:0016747">
    <property type="term" value="F:acyltransferase activity, transferring groups other than amino-acyl groups"/>
    <property type="evidence" value="ECO:0007669"/>
    <property type="project" value="UniProtKB-ARBA"/>
</dbReference>
<proteinExistence type="inferred from homology"/>
<dbReference type="CDD" id="cd00121">
    <property type="entry name" value="MATH"/>
    <property type="match status" value="1"/>
</dbReference>
<evidence type="ECO:0000256" key="1">
    <source>
        <dbReference type="ARBA" id="ARBA00004906"/>
    </source>
</evidence>
<evidence type="ECO:0000313" key="3">
    <source>
        <dbReference type="EnsemblPlants" id="EMT14902"/>
    </source>
</evidence>
<dbReference type="Pfam" id="PF02458">
    <property type="entry name" value="Transferase"/>
    <property type="match status" value="1"/>
</dbReference>
<comment type="similarity">
    <text evidence="2">Belongs to the Tdpoz family.</text>
</comment>
<evidence type="ECO:0000256" key="2">
    <source>
        <dbReference type="ARBA" id="ARBA00010846"/>
    </source>
</evidence>
<dbReference type="PROSITE" id="PS50144">
    <property type="entry name" value="MATH"/>
    <property type="match status" value="1"/>
</dbReference>
<protein>
    <submittedName>
        <fullName evidence="3">Speckle-type POZ protein-like protein</fullName>
    </submittedName>
</protein>
<dbReference type="InterPro" id="IPR002083">
    <property type="entry name" value="MATH/TRAF_dom"/>
</dbReference>
<dbReference type="InterPro" id="IPR056423">
    <property type="entry name" value="BACK_BPM_SPOP"/>
</dbReference>
<dbReference type="Pfam" id="PF00651">
    <property type="entry name" value="BTB"/>
    <property type="match status" value="1"/>
</dbReference>
<dbReference type="InterPro" id="IPR045005">
    <property type="entry name" value="BPM1-6"/>
</dbReference>
<dbReference type="EnsemblPlants" id="EMT14902">
    <property type="protein sequence ID" value="EMT14902"/>
    <property type="gene ID" value="F775_03745"/>
</dbReference>
<organism evidence="3">
    <name type="scientific">Aegilops tauschii</name>
    <name type="common">Tausch's goatgrass</name>
    <name type="synonym">Aegilops squarrosa</name>
    <dbReference type="NCBI Taxonomy" id="37682"/>
    <lineage>
        <taxon>Eukaryota</taxon>
        <taxon>Viridiplantae</taxon>
        <taxon>Streptophyta</taxon>
        <taxon>Embryophyta</taxon>
        <taxon>Tracheophyta</taxon>
        <taxon>Spermatophyta</taxon>
        <taxon>Magnoliopsida</taxon>
        <taxon>Liliopsida</taxon>
        <taxon>Poales</taxon>
        <taxon>Poaceae</taxon>
        <taxon>BOP clade</taxon>
        <taxon>Pooideae</taxon>
        <taxon>Triticodae</taxon>
        <taxon>Triticeae</taxon>
        <taxon>Triticinae</taxon>
        <taxon>Aegilops</taxon>
    </lineage>
</organism>
<sequence>MTHNGGSWMTKARMPLRWLDTNTAEDMGSSRCIKWIETMFIMTTKKNIPRCAVVRAALAEALVHYYPLAGHLREAPGGTTADDIMLSTPLEEMVGRFFLFGPGDMASLRRHAPAHLTPPVTSFELLTTVMWRCRTVALGYKLHQRVRLMFSLNARGRWKRHALVPRGFYGNALFYPAVHTTAEELCFNPLGYALGLIREAKCDMTDDNMESMVDFTASMRGRPPLTMDRMYEVSDIKWEPLGHRRRWDWGKRGGGEERRRRLWAGKCTAGVDAVACGPRCPHVFKIVGYHLHKGLGVGKYIRSATFAVGGYDWCVRYYPDGYSSPECNGYISVYLELLTRNAEDLPRGTEYAVTMENLEISTGNQNLGVNYTFSLIDSGGGGAQPWSPFIRRFAHNYTSVDVSYGADMFIKQSALESVPYLRDDTVVIECEVKVIRWPQVQEETVLAATHIEAPPSDLSNHLRKLLDGKRGADVTFEVKGEVFPAHKIMLATRSPVFDAQLYGSMSAANATSNKNIIVQDMEPPVFRALLNFIYTDSLPAMDDLDDGENQEMVKHLLVAADRYAMDRMKMICEVILCKSLDVETVATTLALADQHQCSKLKDACVEFILSSNRINDVVASQGYAHLKRSCPALMFDVFERATKSRKI</sequence>
<dbReference type="SUPFAM" id="SSF54695">
    <property type="entry name" value="POZ domain"/>
    <property type="match status" value="1"/>
</dbReference>
<dbReference type="Gene3D" id="1.25.40.420">
    <property type="match status" value="1"/>
</dbReference>
<accession>N1QX06</accession>
<dbReference type="PANTHER" id="PTHR26379:SF441">
    <property type="entry name" value="BTB DOMAIN-CONTAINING PROTEIN"/>
    <property type="match status" value="1"/>
</dbReference>
<name>N1QX06_AEGTA</name>
<dbReference type="InterPro" id="IPR011333">
    <property type="entry name" value="SKP1/BTB/POZ_sf"/>
</dbReference>
<dbReference type="Pfam" id="PF22486">
    <property type="entry name" value="MATH_2"/>
    <property type="match status" value="1"/>
</dbReference>
<dbReference type="InterPro" id="IPR023213">
    <property type="entry name" value="CAT-like_dom_sf"/>
</dbReference>
<dbReference type="PANTHER" id="PTHR26379">
    <property type="entry name" value="BTB/POZ AND MATH DOMAIN-CONTAINING PROTEIN 1"/>
    <property type="match status" value="1"/>
</dbReference>
<dbReference type="InterPro" id="IPR008974">
    <property type="entry name" value="TRAF-like"/>
</dbReference>
<dbReference type="Pfam" id="PF24570">
    <property type="entry name" value="BACK_BPM_SPOP"/>
    <property type="match status" value="1"/>
</dbReference>
<comment type="pathway">
    <text evidence="1">Protein modification; protein ubiquitination.</text>
</comment>
<dbReference type="Gene3D" id="3.30.710.10">
    <property type="entry name" value="Potassium Channel Kv1.1, Chain A"/>
    <property type="match status" value="1"/>
</dbReference>
<dbReference type="CDD" id="cd18280">
    <property type="entry name" value="BTB_POZ_BPM_plant"/>
    <property type="match status" value="1"/>
</dbReference>
<dbReference type="SMART" id="SM00225">
    <property type="entry name" value="BTB"/>
    <property type="match status" value="1"/>
</dbReference>
<dbReference type="PROSITE" id="PS50097">
    <property type="entry name" value="BTB"/>
    <property type="match status" value="1"/>
</dbReference>
<dbReference type="InterPro" id="IPR000210">
    <property type="entry name" value="BTB/POZ_dom"/>
</dbReference>
<dbReference type="Gene3D" id="2.60.210.10">
    <property type="entry name" value="Apoptosis, Tumor Necrosis Factor Receptor Associated Protein 2, Chain A"/>
    <property type="match status" value="1"/>
</dbReference>
<reference evidence="3" key="1">
    <citation type="submission" date="2015-06" db="UniProtKB">
        <authorList>
            <consortium name="EnsemblPlants"/>
        </authorList>
    </citation>
    <scope>IDENTIFICATION</scope>
</reference>
<dbReference type="SUPFAM" id="SSF49599">
    <property type="entry name" value="TRAF domain-like"/>
    <property type="match status" value="1"/>
</dbReference>
<dbReference type="GO" id="GO:0016567">
    <property type="term" value="P:protein ubiquitination"/>
    <property type="evidence" value="ECO:0007669"/>
    <property type="project" value="InterPro"/>
</dbReference>
<dbReference type="AlphaFoldDB" id="N1QX06"/>